<reference evidence="1 2" key="1">
    <citation type="submission" date="2021-03" db="EMBL/GenBank/DDBJ databases">
        <title>Genomic and phenotypic characterization of Chloracidobacterium isolates provides evidence for multiple species.</title>
        <authorList>
            <person name="Saini M.K."/>
            <person name="Costas A.M.G."/>
            <person name="Tank M."/>
            <person name="Bryant D.A."/>
        </authorList>
    </citation>
    <scope>NUCLEOTIDE SEQUENCE [LARGE SCALE GENOMIC DNA]</scope>
    <source>
        <strain evidence="1 2">N</strain>
    </source>
</reference>
<dbReference type="Pfam" id="PF11306">
    <property type="entry name" value="DUF3108"/>
    <property type="match status" value="1"/>
</dbReference>
<evidence type="ECO:0000313" key="2">
    <source>
        <dbReference type="Proteomes" id="UP000677668"/>
    </source>
</evidence>
<sequence>MVSMNVDGHGEHRRCPRLLCGVWTGILLLVGWSWVTDVSGAAQQRPRVVGPGESPAGNGRVVVPPAARHKFVVGEKLVYGVRVTVPSLGLRDAPVARFSTEVVEQGMFHGREGLRLLVRAETIGFVKATLFDLDDRFVTYLDPVTRLPYRAEADLKEGGRVERTVTVFDQSGRTAQVNGSRSVKLNGDTYDLAGLLWTTRNLDFEGPATVRLSALNERNGTLVTVEIERLGRETLEVDGQTVPVVQLALRPLDANGKPSDERRIRLWITDDAYRYAVRITGGNEIGEFKAELSRFPSRSDTLEALPSGK</sequence>
<protein>
    <submittedName>
        <fullName evidence="1">DUF3108 domain-containing protein</fullName>
    </submittedName>
</protein>
<dbReference type="RefSeq" id="WP_211421954.1">
    <property type="nucleotide sequence ID" value="NZ_CP072642.1"/>
</dbReference>
<dbReference type="Proteomes" id="UP000677668">
    <property type="component" value="Chromosome 1"/>
</dbReference>
<gene>
    <name evidence="1" type="ORF">J8C05_09430</name>
</gene>
<dbReference type="EMBL" id="CP072642">
    <property type="protein sequence ID" value="QUV93586.1"/>
    <property type="molecule type" value="Genomic_DNA"/>
</dbReference>
<dbReference type="InterPro" id="IPR021457">
    <property type="entry name" value="DUF3108"/>
</dbReference>
<evidence type="ECO:0000313" key="1">
    <source>
        <dbReference type="EMBL" id="QUV93586.1"/>
    </source>
</evidence>
<keyword evidence="2" id="KW-1185">Reference proteome</keyword>
<proteinExistence type="predicted"/>
<organism evidence="1 2">
    <name type="scientific">Chloracidobacterium sp. N</name>
    <dbReference type="NCBI Taxonomy" id="2821540"/>
    <lineage>
        <taxon>Bacteria</taxon>
        <taxon>Pseudomonadati</taxon>
        <taxon>Acidobacteriota</taxon>
        <taxon>Terriglobia</taxon>
        <taxon>Terriglobales</taxon>
        <taxon>Acidobacteriaceae</taxon>
        <taxon>Chloracidobacterium</taxon>
        <taxon>Chloracidobacterium aggregatum</taxon>
    </lineage>
</organism>
<name>A0ABX8B3A3_9BACT</name>
<accession>A0ABX8B3A3</accession>